<name>K3WVT3_GLOUD</name>
<keyword evidence="7" id="KW-1185">Reference proteome</keyword>
<dbReference type="InterPro" id="IPR004910">
    <property type="entry name" value="Yippee/Mis18/Cereblon"/>
</dbReference>
<dbReference type="InterPro" id="IPR039058">
    <property type="entry name" value="Yippee_fam"/>
</dbReference>
<dbReference type="HOGENOM" id="CLU_096656_0_0_1"/>
<dbReference type="PANTHER" id="PTHR13848">
    <property type="entry name" value="PROTEIN YIPPEE-LIKE CG15309-RELATED"/>
    <property type="match status" value="1"/>
</dbReference>
<comment type="similarity">
    <text evidence="1">Belongs to the yippee family.</text>
</comment>
<feature type="domain" description="Yippee" evidence="5">
    <location>
        <begin position="112"/>
        <end position="209"/>
    </location>
</feature>
<dbReference type="EMBL" id="GL376599">
    <property type="status" value="NOT_ANNOTATED_CDS"/>
    <property type="molecule type" value="Genomic_DNA"/>
</dbReference>
<dbReference type="AlphaFoldDB" id="K3WVT3"/>
<evidence type="ECO:0000256" key="3">
    <source>
        <dbReference type="ARBA" id="ARBA00022833"/>
    </source>
</evidence>
<dbReference type="Pfam" id="PF03226">
    <property type="entry name" value="Yippee-Mis18"/>
    <property type="match status" value="1"/>
</dbReference>
<dbReference type="GO" id="GO:0046872">
    <property type="term" value="F:metal ion binding"/>
    <property type="evidence" value="ECO:0007669"/>
    <property type="project" value="UniProtKB-KW"/>
</dbReference>
<keyword evidence="3" id="KW-0862">Zinc</keyword>
<evidence type="ECO:0000256" key="2">
    <source>
        <dbReference type="ARBA" id="ARBA00022723"/>
    </source>
</evidence>
<reference evidence="7" key="2">
    <citation type="submission" date="2010-04" db="EMBL/GenBank/DDBJ databases">
        <authorList>
            <person name="Buell R."/>
            <person name="Hamilton J."/>
            <person name="Hostetler J."/>
        </authorList>
    </citation>
    <scope>NUCLEOTIDE SEQUENCE [LARGE SCALE GENOMIC DNA]</scope>
    <source>
        <strain evidence="7">DAOM:BR144</strain>
    </source>
</reference>
<protein>
    <recommendedName>
        <fullName evidence="5">Yippee domain-containing protein</fullName>
    </recommendedName>
</protein>
<reference evidence="7" key="1">
    <citation type="journal article" date="2010" name="Genome Biol.">
        <title>Genome sequence of the necrotrophic plant pathogen Pythium ultimum reveals original pathogenicity mechanisms and effector repertoire.</title>
        <authorList>
            <person name="Levesque C.A."/>
            <person name="Brouwer H."/>
            <person name="Cano L."/>
            <person name="Hamilton J.P."/>
            <person name="Holt C."/>
            <person name="Huitema E."/>
            <person name="Raffaele S."/>
            <person name="Robideau G.P."/>
            <person name="Thines M."/>
            <person name="Win J."/>
            <person name="Zerillo M.M."/>
            <person name="Beakes G.W."/>
            <person name="Boore J.L."/>
            <person name="Busam D."/>
            <person name="Dumas B."/>
            <person name="Ferriera S."/>
            <person name="Fuerstenberg S.I."/>
            <person name="Gachon C.M."/>
            <person name="Gaulin E."/>
            <person name="Govers F."/>
            <person name="Grenville-Briggs L."/>
            <person name="Horner N."/>
            <person name="Hostetler J."/>
            <person name="Jiang R.H."/>
            <person name="Johnson J."/>
            <person name="Krajaejun T."/>
            <person name="Lin H."/>
            <person name="Meijer H.J."/>
            <person name="Moore B."/>
            <person name="Morris P."/>
            <person name="Phuntmart V."/>
            <person name="Puiu D."/>
            <person name="Shetty J."/>
            <person name="Stajich J.E."/>
            <person name="Tripathy S."/>
            <person name="Wawra S."/>
            <person name="van West P."/>
            <person name="Whitty B.R."/>
            <person name="Coutinho P.M."/>
            <person name="Henrissat B."/>
            <person name="Martin F."/>
            <person name="Thomas P.D."/>
            <person name="Tyler B.M."/>
            <person name="De Vries R.P."/>
            <person name="Kamoun S."/>
            <person name="Yandell M."/>
            <person name="Tisserat N."/>
            <person name="Buell C.R."/>
        </authorList>
    </citation>
    <scope>NUCLEOTIDE SEQUENCE</scope>
    <source>
        <strain evidence="7">DAOM:BR144</strain>
    </source>
</reference>
<feature type="compositionally biased region" description="Acidic residues" evidence="4">
    <location>
        <begin position="36"/>
        <end position="53"/>
    </location>
</feature>
<feature type="region of interest" description="Disordered" evidence="4">
    <location>
        <begin position="32"/>
        <end position="64"/>
    </location>
</feature>
<dbReference type="InterPro" id="IPR034751">
    <property type="entry name" value="Yippee"/>
</dbReference>
<evidence type="ECO:0000313" key="7">
    <source>
        <dbReference type="Proteomes" id="UP000019132"/>
    </source>
</evidence>
<keyword evidence="2" id="KW-0479">Metal-binding</keyword>
<organism evidence="6 7">
    <name type="scientific">Globisporangium ultimum (strain ATCC 200006 / CBS 805.95 / DAOM BR144)</name>
    <name type="common">Pythium ultimum</name>
    <dbReference type="NCBI Taxonomy" id="431595"/>
    <lineage>
        <taxon>Eukaryota</taxon>
        <taxon>Sar</taxon>
        <taxon>Stramenopiles</taxon>
        <taxon>Oomycota</taxon>
        <taxon>Peronosporomycetes</taxon>
        <taxon>Pythiales</taxon>
        <taxon>Pythiaceae</taxon>
        <taxon>Globisporangium</taxon>
    </lineage>
</organism>
<dbReference type="InParanoid" id="K3WVT3"/>
<dbReference type="Proteomes" id="UP000019132">
    <property type="component" value="Unassembled WGS sequence"/>
</dbReference>
<dbReference type="STRING" id="431595.K3WVT3"/>
<evidence type="ECO:0000256" key="4">
    <source>
        <dbReference type="SAM" id="MobiDB-lite"/>
    </source>
</evidence>
<sequence>MAPLVVIRGGSKLIEYRESRSEWLRLQQLKLHGGHDDDDDSSSSSGSDDDTNDEYATARSVETEWQHQRARRQQLHHLGTDLESSLSSSVAETARCAALGLSTDLHALEGMRGFHCVDCGNLVADRDDVVAKSFFGRTGKAFLMNSMFNIRTGLPRNRYLMTGMHTIADVVCKVCDAVLGWKYLKAMETSQKYKEGKFIVEKALVHDDADEKTWQHL</sequence>
<dbReference type="PROSITE" id="PS51792">
    <property type="entry name" value="YIPPEE"/>
    <property type="match status" value="1"/>
</dbReference>
<dbReference type="EnsemblProtists" id="PYU1_T009081">
    <property type="protein sequence ID" value="PYU1_T009081"/>
    <property type="gene ID" value="PYU1_G009063"/>
</dbReference>
<evidence type="ECO:0000256" key="1">
    <source>
        <dbReference type="ARBA" id="ARBA00005613"/>
    </source>
</evidence>
<accession>K3WVT3</accession>
<reference evidence="6" key="3">
    <citation type="submission" date="2015-02" db="UniProtKB">
        <authorList>
            <consortium name="EnsemblProtists"/>
        </authorList>
    </citation>
    <scope>IDENTIFICATION</scope>
    <source>
        <strain evidence="6">DAOM BR144</strain>
    </source>
</reference>
<dbReference type="VEuPathDB" id="FungiDB:PYU1_G009063"/>
<proteinExistence type="inferred from homology"/>
<dbReference type="eggNOG" id="KOG3399">
    <property type="taxonomic scope" value="Eukaryota"/>
</dbReference>
<evidence type="ECO:0000259" key="5">
    <source>
        <dbReference type="PROSITE" id="PS51792"/>
    </source>
</evidence>
<evidence type="ECO:0000313" key="6">
    <source>
        <dbReference type="EnsemblProtists" id="PYU1_T009081"/>
    </source>
</evidence>